<dbReference type="SUPFAM" id="SSF48150">
    <property type="entry name" value="DNA-glycosylase"/>
    <property type="match status" value="1"/>
</dbReference>
<dbReference type="GO" id="GO:0006284">
    <property type="term" value="P:base-excision repair"/>
    <property type="evidence" value="ECO:0007669"/>
    <property type="project" value="InterPro"/>
</dbReference>
<accession>A0A1Q5PM55</accession>
<gene>
    <name evidence="6" type="ORF">BM477_06335</name>
</gene>
<name>A0A1Q5PM55_9ACTO</name>
<organism evidence="6 7">
    <name type="scientific">Boudabousia marimammalium</name>
    <dbReference type="NCBI Taxonomy" id="156892"/>
    <lineage>
        <taxon>Bacteria</taxon>
        <taxon>Bacillati</taxon>
        <taxon>Actinomycetota</taxon>
        <taxon>Actinomycetes</taxon>
        <taxon>Actinomycetales</taxon>
        <taxon>Actinomycetaceae</taxon>
        <taxon>Boudabousia</taxon>
    </lineage>
</organism>
<keyword evidence="4" id="KW-0411">Iron-sulfur</keyword>
<reference evidence="7" key="1">
    <citation type="submission" date="2016-11" db="EMBL/GenBank/DDBJ databases">
        <title>Actinomyces gypaetusis sp. nov. isolated from Gypaetus barbatus in Qinghai Tibet Plateau China.</title>
        <authorList>
            <person name="Meng X."/>
        </authorList>
    </citation>
    <scope>NUCLEOTIDE SEQUENCE [LARGE SCALE GENOMIC DNA]</scope>
    <source>
        <strain evidence="7">DSM 15383</strain>
    </source>
</reference>
<dbReference type="PANTHER" id="PTHR10359:SF19">
    <property type="entry name" value="DNA REPAIR GLYCOSYLASE MJ1434-RELATED"/>
    <property type="match status" value="1"/>
</dbReference>
<dbReference type="EMBL" id="MPDM01000006">
    <property type="protein sequence ID" value="OKL48130.1"/>
    <property type="molecule type" value="Genomic_DNA"/>
</dbReference>
<comment type="caution">
    <text evidence="6">The sequence shown here is derived from an EMBL/GenBank/DDBJ whole genome shotgun (WGS) entry which is preliminary data.</text>
</comment>
<evidence type="ECO:0000256" key="3">
    <source>
        <dbReference type="ARBA" id="ARBA00023004"/>
    </source>
</evidence>
<proteinExistence type="predicted"/>
<evidence type="ECO:0000256" key="2">
    <source>
        <dbReference type="ARBA" id="ARBA00022723"/>
    </source>
</evidence>
<dbReference type="GO" id="GO:0051539">
    <property type="term" value="F:4 iron, 4 sulfur cluster binding"/>
    <property type="evidence" value="ECO:0007669"/>
    <property type="project" value="UniProtKB-KW"/>
</dbReference>
<evidence type="ECO:0000259" key="5">
    <source>
        <dbReference type="SMART" id="SM00478"/>
    </source>
</evidence>
<protein>
    <recommendedName>
        <fullName evidence="5">HhH-GPD domain-containing protein</fullName>
    </recommendedName>
</protein>
<keyword evidence="1" id="KW-0004">4Fe-4S</keyword>
<dbReference type="AlphaFoldDB" id="A0A1Q5PM55"/>
<keyword evidence="2" id="KW-0479">Metal-binding</keyword>
<dbReference type="InterPro" id="IPR011257">
    <property type="entry name" value="DNA_glycosylase"/>
</dbReference>
<dbReference type="PIRSF" id="PIRSF001435">
    <property type="entry name" value="Nth"/>
    <property type="match status" value="1"/>
</dbReference>
<evidence type="ECO:0000256" key="4">
    <source>
        <dbReference type="ARBA" id="ARBA00023014"/>
    </source>
</evidence>
<dbReference type="Pfam" id="PF00730">
    <property type="entry name" value="HhH-GPD"/>
    <property type="match status" value="1"/>
</dbReference>
<evidence type="ECO:0000313" key="6">
    <source>
        <dbReference type="EMBL" id="OKL48130.1"/>
    </source>
</evidence>
<keyword evidence="7" id="KW-1185">Reference proteome</keyword>
<dbReference type="OrthoDB" id="9802365at2"/>
<dbReference type="PANTHER" id="PTHR10359">
    <property type="entry name" value="A/G-SPECIFIC ADENINE GLYCOSYLASE/ENDONUCLEASE III"/>
    <property type="match status" value="1"/>
</dbReference>
<dbReference type="Proteomes" id="UP000186465">
    <property type="component" value="Unassembled WGS sequence"/>
</dbReference>
<dbReference type="GO" id="GO:0046872">
    <property type="term" value="F:metal ion binding"/>
    <property type="evidence" value="ECO:0007669"/>
    <property type="project" value="UniProtKB-KW"/>
</dbReference>
<dbReference type="STRING" id="156892.BM477_06335"/>
<sequence length="211" mass="24031">MKKTAKDLWRLFDWLDSSFDAGKWWPAETRFEILVGAVLTQNTAWTNVEKAIVALRSDGLLEASALLAAEPERVAELIYPTGYRNTKAVYLREISRWFLNFDGSVSGLGDEDVRSSLLSVRGVGDETADDILLYAYNRRVFIYDLYCRRFFKATGIGDFSSYRQAKTAIDPAVREAEFSLDQLQLFHGLIVEWGKQFRANPLLLSESRALQ</sequence>
<keyword evidence="3" id="KW-0408">Iron</keyword>
<dbReference type="Gene3D" id="1.10.340.30">
    <property type="entry name" value="Hypothetical protein, domain 2"/>
    <property type="match status" value="1"/>
</dbReference>
<evidence type="ECO:0000256" key="1">
    <source>
        <dbReference type="ARBA" id="ARBA00022485"/>
    </source>
</evidence>
<dbReference type="InterPro" id="IPR003265">
    <property type="entry name" value="HhH-GPD_domain"/>
</dbReference>
<dbReference type="SMART" id="SM00478">
    <property type="entry name" value="ENDO3c"/>
    <property type="match status" value="1"/>
</dbReference>
<dbReference type="CDD" id="cd00056">
    <property type="entry name" value="ENDO3c"/>
    <property type="match status" value="1"/>
</dbReference>
<feature type="domain" description="HhH-GPD" evidence="5">
    <location>
        <begin position="39"/>
        <end position="196"/>
    </location>
</feature>
<evidence type="ECO:0000313" key="7">
    <source>
        <dbReference type="Proteomes" id="UP000186465"/>
    </source>
</evidence>
<dbReference type="GO" id="GO:0003824">
    <property type="term" value="F:catalytic activity"/>
    <property type="evidence" value="ECO:0007669"/>
    <property type="project" value="InterPro"/>
</dbReference>